<reference evidence="2 3" key="1">
    <citation type="submission" date="2016-08" db="EMBL/GenBank/DDBJ databases">
        <title>Draft genome of Amylibacter sp. strain 4G11.</title>
        <authorList>
            <person name="Wong S.-K."/>
            <person name="Hamasaki K."/>
            <person name="Yoshizawa S."/>
        </authorList>
    </citation>
    <scope>NUCLEOTIDE SEQUENCE [LARGE SCALE GENOMIC DNA]</scope>
    <source>
        <strain evidence="2 3">4G11</strain>
    </source>
</reference>
<dbReference type="InterPro" id="IPR023393">
    <property type="entry name" value="START-like_dom_sf"/>
</dbReference>
<name>A0A2G5K520_9RHOB</name>
<sequence>MLSVVNVHKNSMLIHVVAGLFALLYAWSISQSAYVKTGIQFISPLLVIITVHLIWLAFCDELKRGFSMIVLTRCAQTAIVLAIVVAISSVITPTPAQANAGELIAAVLGVLFCLAVLAALVAILAFAILLIFKLGRVILRKLRGSNDDGSQTRFYDVASMILVMTVLGIASLEGVTNAFSFATRNSTTATRLINAPVEQVWDTMETATSPQFALPKFLQIFPQPVDVVIDQGTSLGALRQVAFRGREGAGDLTLRVVNRTDDRAVFAVLSDTSPIANWVSHRFITYHVNPVPNGTVLNVTLEFDRELAPSWFFTPLTNVAGYFAMDVLARDVKIRSENRL</sequence>
<feature type="transmembrane region" description="Helical" evidence="1">
    <location>
        <begin position="103"/>
        <end position="132"/>
    </location>
</feature>
<dbReference type="AlphaFoldDB" id="A0A2G5K520"/>
<evidence type="ECO:0000313" key="2">
    <source>
        <dbReference type="EMBL" id="PIB24515.1"/>
    </source>
</evidence>
<dbReference type="Proteomes" id="UP000231516">
    <property type="component" value="Unassembled WGS sequence"/>
</dbReference>
<comment type="caution">
    <text evidence="2">The sequence shown here is derived from an EMBL/GenBank/DDBJ whole genome shotgun (WGS) entry which is preliminary data.</text>
</comment>
<keyword evidence="1" id="KW-0472">Membrane</keyword>
<keyword evidence="1" id="KW-0812">Transmembrane</keyword>
<keyword evidence="3" id="KW-1185">Reference proteome</keyword>
<organism evidence="2 3">
    <name type="scientific">Paramylibacter kogurei</name>
    <dbReference type="NCBI Taxonomy" id="1889778"/>
    <lineage>
        <taxon>Bacteria</taxon>
        <taxon>Pseudomonadati</taxon>
        <taxon>Pseudomonadota</taxon>
        <taxon>Alphaproteobacteria</taxon>
        <taxon>Rhodobacterales</taxon>
        <taxon>Paracoccaceae</taxon>
        <taxon>Paramylibacter</taxon>
    </lineage>
</organism>
<dbReference type="OrthoDB" id="7851372at2"/>
<feature type="transmembrane region" description="Helical" evidence="1">
    <location>
        <begin position="153"/>
        <end position="172"/>
    </location>
</feature>
<evidence type="ECO:0000256" key="1">
    <source>
        <dbReference type="SAM" id="Phobius"/>
    </source>
</evidence>
<feature type="transmembrane region" description="Helical" evidence="1">
    <location>
        <begin position="12"/>
        <end position="29"/>
    </location>
</feature>
<keyword evidence="1" id="KW-1133">Transmembrane helix</keyword>
<evidence type="ECO:0000313" key="3">
    <source>
        <dbReference type="Proteomes" id="UP000231516"/>
    </source>
</evidence>
<dbReference type="EMBL" id="MDGM01000012">
    <property type="protein sequence ID" value="PIB24515.1"/>
    <property type="molecule type" value="Genomic_DNA"/>
</dbReference>
<proteinExistence type="predicted"/>
<gene>
    <name evidence="2" type="ORF">BFP76_04755</name>
</gene>
<accession>A0A2G5K520</accession>
<feature type="transmembrane region" description="Helical" evidence="1">
    <location>
        <begin position="70"/>
        <end position="91"/>
    </location>
</feature>
<protein>
    <submittedName>
        <fullName evidence="2">Uncharacterized protein</fullName>
    </submittedName>
</protein>
<feature type="transmembrane region" description="Helical" evidence="1">
    <location>
        <begin position="41"/>
        <end position="58"/>
    </location>
</feature>
<dbReference type="SUPFAM" id="SSF55961">
    <property type="entry name" value="Bet v1-like"/>
    <property type="match status" value="1"/>
</dbReference>
<dbReference type="Gene3D" id="3.30.530.20">
    <property type="match status" value="1"/>
</dbReference>